<dbReference type="InterPro" id="IPR012910">
    <property type="entry name" value="Plug_dom"/>
</dbReference>
<dbReference type="Gene3D" id="2.60.40.1120">
    <property type="entry name" value="Carboxypeptidase-like, regulatory domain"/>
    <property type="match status" value="1"/>
</dbReference>
<dbReference type="FunFam" id="2.60.40.1120:FF:000003">
    <property type="entry name" value="Outer membrane protein Omp121"/>
    <property type="match status" value="1"/>
</dbReference>
<dbReference type="InterPro" id="IPR008969">
    <property type="entry name" value="CarboxyPept-like_regulatory"/>
</dbReference>
<dbReference type="Pfam" id="PF07715">
    <property type="entry name" value="Plug"/>
    <property type="match status" value="1"/>
</dbReference>
<dbReference type="Pfam" id="PF13715">
    <property type="entry name" value="CarbopepD_reg_2"/>
    <property type="match status" value="1"/>
</dbReference>
<evidence type="ECO:0000256" key="5">
    <source>
        <dbReference type="ARBA" id="ARBA00023136"/>
    </source>
</evidence>
<evidence type="ECO:0000256" key="3">
    <source>
        <dbReference type="ARBA" id="ARBA00022452"/>
    </source>
</evidence>
<comment type="subcellular location">
    <subcellularLocation>
        <location evidence="1 7">Cell outer membrane</location>
        <topology evidence="1 7">Multi-pass membrane protein</topology>
    </subcellularLocation>
</comment>
<dbReference type="PROSITE" id="PS52016">
    <property type="entry name" value="TONB_DEPENDENT_REC_3"/>
    <property type="match status" value="1"/>
</dbReference>
<proteinExistence type="inferred from homology"/>
<dbReference type="SUPFAM" id="SSF56935">
    <property type="entry name" value="Porins"/>
    <property type="match status" value="1"/>
</dbReference>
<comment type="similarity">
    <text evidence="7">Belongs to the TonB-dependent receptor family.</text>
</comment>
<dbReference type="GO" id="GO:0009279">
    <property type="term" value="C:cell outer membrane"/>
    <property type="evidence" value="ECO:0007669"/>
    <property type="project" value="UniProtKB-SubCell"/>
</dbReference>
<name>A0A7J4XHZ3_9BACE</name>
<keyword evidence="5 7" id="KW-0472">Membrane</keyword>
<reference evidence="9 10" key="1">
    <citation type="journal article" date="2019" name="Nat. Med.">
        <title>A library of human gut bacterial isolates paired with longitudinal multiomics data enables mechanistic microbiome research.</title>
        <authorList>
            <person name="Poyet M."/>
            <person name="Groussin M."/>
            <person name="Gibbons S.M."/>
            <person name="Avila-Pacheco J."/>
            <person name="Jiang X."/>
            <person name="Kearney S.M."/>
            <person name="Perrotta A.R."/>
            <person name="Berdy B."/>
            <person name="Zhao S."/>
            <person name="Lieberman T.D."/>
            <person name="Swanson P.K."/>
            <person name="Smith M."/>
            <person name="Roesemann S."/>
            <person name="Alexander J.E."/>
            <person name="Rich S.A."/>
            <person name="Livny J."/>
            <person name="Vlamakis H."/>
            <person name="Clish C."/>
            <person name="Bullock K."/>
            <person name="Deik A."/>
            <person name="Scott J."/>
            <person name="Pierce K.A."/>
            <person name="Xavier R.J."/>
            <person name="Alm E.J."/>
        </authorList>
    </citation>
    <scope>NUCLEOTIDE SEQUENCE [LARGE SCALE GENOMIC DNA]</scope>
    <source>
        <strain evidence="9 10">BIOML-A10</strain>
    </source>
</reference>
<feature type="domain" description="TonB-dependent receptor plug" evidence="8">
    <location>
        <begin position="214"/>
        <end position="321"/>
    </location>
</feature>
<evidence type="ECO:0000259" key="8">
    <source>
        <dbReference type="Pfam" id="PF07715"/>
    </source>
</evidence>
<dbReference type="NCBIfam" id="TIGR04056">
    <property type="entry name" value="OMP_RagA_SusC"/>
    <property type="match status" value="1"/>
</dbReference>
<evidence type="ECO:0000256" key="4">
    <source>
        <dbReference type="ARBA" id="ARBA00022692"/>
    </source>
</evidence>
<dbReference type="RefSeq" id="WP_130058848.1">
    <property type="nucleotide sequence ID" value="NZ_CP081902.1"/>
</dbReference>
<dbReference type="InterPro" id="IPR023997">
    <property type="entry name" value="TonB-dep_OMP_SusC/RagA_CS"/>
</dbReference>
<dbReference type="SUPFAM" id="SSF49464">
    <property type="entry name" value="Carboxypeptidase regulatory domain-like"/>
    <property type="match status" value="1"/>
</dbReference>
<keyword evidence="4 7" id="KW-0812">Transmembrane</keyword>
<comment type="caution">
    <text evidence="9">The sequence shown here is derived from an EMBL/GenBank/DDBJ whole genome shotgun (WGS) entry which is preliminary data.</text>
</comment>
<dbReference type="InterPro" id="IPR037066">
    <property type="entry name" value="Plug_dom_sf"/>
</dbReference>
<keyword evidence="9" id="KW-0675">Receptor</keyword>
<evidence type="ECO:0000256" key="2">
    <source>
        <dbReference type="ARBA" id="ARBA00022448"/>
    </source>
</evidence>
<organism evidence="9 10">
    <name type="scientific">Bacteroides salyersiae</name>
    <dbReference type="NCBI Taxonomy" id="291644"/>
    <lineage>
        <taxon>Bacteria</taxon>
        <taxon>Pseudomonadati</taxon>
        <taxon>Bacteroidota</taxon>
        <taxon>Bacteroidia</taxon>
        <taxon>Bacteroidales</taxon>
        <taxon>Bacteroidaceae</taxon>
        <taxon>Bacteroides</taxon>
    </lineage>
</organism>
<dbReference type="InterPro" id="IPR036942">
    <property type="entry name" value="Beta-barrel_TonB_sf"/>
</dbReference>
<dbReference type="InterPro" id="IPR039426">
    <property type="entry name" value="TonB-dep_rcpt-like"/>
</dbReference>
<dbReference type="EMBL" id="VWMK01000012">
    <property type="protein sequence ID" value="KAA3763892.1"/>
    <property type="molecule type" value="Genomic_DNA"/>
</dbReference>
<gene>
    <name evidence="9" type="ORF">F3F73_12820</name>
</gene>
<sequence>MKYFKTAMITEKFRIIFFLLLMNGFMGILNAQNLQNAPEPKLSLSLSNVTLKQFFEEIQHKTDYYFSYREGVVDNRKDITVSVQDRSLTEILKTVLAPRGLSFSIQSKSVIITLQQAVASKPVIIKGKITDAMDEPLVGVTIRVKNGNEGATTDMDGNYSIQLKDKNSVLQFSYIGYKQKEVRTKDKAVINVLMEEDSQMLNEVVAIGYGVMRKKDLTGAVARLGGKDINNIPTVRLDQALTGKVSGVHVTNTSGEPGAATNILIRGGNSISASNQPLYVVDGFIGAGDLNLIDPNDIESIEILKDAAATSIYGARGANGVVIITTKRGTEGGNSVTVNAYVGVQQVAKRLEMLNAREYAEMLNQQDVAAGQEPSIENPSIYEKGTDWQDEILQTALMQNYQVAASGGNKDTRYYLSLSMFDQEGVIKRSGIRRYQTRLNLDRKIGNKVNIGANFQFSHSARKPNLVSLGGFDYQSSALATPPTMPIYNEDGSYAADSPSRVVSNKIDNVVAQLNLRKKEEKSTTVYLGVFGDWEPIKGLKFKTSLGLNASTAKTSEYKPGSLPTMMQNKTKGEARINQSEGYSILWENTANYMKEIVEGHHLTVLGGYTLQFGRNEGLDLFGKNFTNDLLDWNNLSDAETKTRQIGSSASEWAIISYLGRINYSIRDRYLITLTGRYDGSSRLGKDNQFAFFPSAALGWRISEEKFMKRFTKLNNLKVRLSYGLSGNQDIALYQTLPLMRQQNVMLGEIPQIGYVPDRLGNDKLKWETTAQVDFGIEASFFNSRLNVELDFYSKRTKDLLLDVEFPYVSGFKNGFMNVGKISNRGVELMIRTTNIMTKDFTWSTEFNISTNKNEVLAMGPDKDFEYTFRPGLGTHPYSWLKVGQPVGVFYGYIMDGIYHSREQIDAGNEPTASLGQKIYRDINGDGVVSIEDQTTIGDPNPDFFGGINNTFTYKNFTLSIFLQGTYGNDILAGGDFLYATVDPRFVNQYKRIKDFWSLDNPRAAYPKLYSNDEYQPSTYMIHDGSHLKIKSISLYYNFPVKSWKKNKVIQDMQCYVTGTNLFTFTSYKGYDPEVNTGTEGGYKVYSANVLRGMDFTAYPSARTYTFGFKITL</sequence>
<protein>
    <submittedName>
        <fullName evidence="9">TonB-dependent receptor</fullName>
    </submittedName>
</protein>
<accession>A0A7J4XHZ3</accession>
<evidence type="ECO:0000256" key="1">
    <source>
        <dbReference type="ARBA" id="ARBA00004571"/>
    </source>
</evidence>
<evidence type="ECO:0000313" key="10">
    <source>
        <dbReference type="Proteomes" id="UP000422221"/>
    </source>
</evidence>
<evidence type="ECO:0000256" key="6">
    <source>
        <dbReference type="ARBA" id="ARBA00023237"/>
    </source>
</evidence>
<keyword evidence="3 7" id="KW-1134">Transmembrane beta strand</keyword>
<keyword evidence="2 7" id="KW-0813">Transport</keyword>
<evidence type="ECO:0000256" key="7">
    <source>
        <dbReference type="PROSITE-ProRule" id="PRU01360"/>
    </source>
</evidence>
<keyword evidence="6 7" id="KW-0998">Cell outer membrane</keyword>
<dbReference type="Gene3D" id="2.170.130.10">
    <property type="entry name" value="TonB-dependent receptor, plug domain"/>
    <property type="match status" value="1"/>
</dbReference>
<dbReference type="AlphaFoldDB" id="A0A7J4XHZ3"/>
<dbReference type="FunFam" id="2.170.130.10:FF:000008">
    <property type="entry name" value="SusC/RagA family TonB-linked outer membrane protein"/>
    <property type="match status" value="1"/>
</dbReference>
<dbReference type="InterPro" id="IPR023996">
    <property type="entry name" value="TonB-dep_OMP_SusC/RagA"/>
</dbReference>
<dbReference type="Gene3D" id="2.40.170.20">
    <property type="entry name" value="TonB-dependent receptor, beta-barrel domain"/>
    <property type="match status" value="1"/>
</dbReference>
<evidence type="ECO:0000313" key="9">
    <source>
        <dbReference type="EMBL" id="KAA3763892.1"/>
    </source>
</evidence>
<dbReference type="NCBIfam" id="TIGR04057">
    <property type="entry name" value="SusC_RagA_signa"/>
    <property type="match status" value="1"/>
</dbReference>
<dbReference type="Proteomes" id="UP000422221">
    <property type="component" value="Unassembled WGS sequence"/>
</dbReference>